<reference evidence="8" key="1">
    <citation type="journal article" date="2019" name="Int. J. Syst. Evol. Microbiol.">
        <title>The Global Catalogue of Microorganisms (GCM) 10K type strain sequencing project: providing services to taxonomists for standard genome sequencing and annotation.</title>
        <authorList>
            <consortium name="The Broad Institute Genomics Platform"/>
            <consortium name="The Broad Institute Genome Sequencing Center for Infectious Disease"/>
            <person name="Wu L."/>
            <person name="Ma J."/>
        </authorList>
    </citation>
    <scope>NUCLEOTIDE SEQUENCE [LARGE SCALE GENOMIC DNA]</scope>
    <source>
        <strain evidence="8">JCM 17841</strain>
    </source>
</reference>
<dbReference type="EMBL" id="BAABGQ010000006">
    <property type="protein sequence ID" value="GAA4501145.1"/>
    <property type="molecule type" value="Genomic_DNA"/>
</dbReference>
<comment type="caution">
    <text evidence="7">The sequence shown here is derived from an EMBL/GenBank/DDBJ whole genome shotgun (WGS) entry which is preliminary data.</text>
</comment>
<gene>
    <name evidence="7" type="primary">msrA_2</name>
    <name evidence="4" type="synonym">msrA</name>
    <name evidence="7" type="ORF">GCM10023172_22520</name>
</gene>
<keyword evidence="1 4" id="KW-0560">Oxidoreductase</keyword>
<evidence type="ECO:0000313" key="8">
    <source>
        <dbReference type="Proteomes" id="UP001501243"/>
    </source>
</evidence>
<feature type="chain" id="PRO_5045158820" description="Peptide methionine sulfoxide reductase MsrA" evidence="5">
    <location>
        <begin position="33"/>
        <end position="234"/>
    </location>
</feature>
<evidence type="ECO:0000313" key="7">
    <source>
        <dbReference type="EMBL" id="GAA4501145.1"/>
    </source>
</evidence>
<dbReference type="Pfam" id="PF01625">
    <property type="entry name" value="PMSR"/>
    <property type="match status" value="1"/>
</dbReference>
<comment type="catalytic activity">
    <reaction evidence="2 4">
        <text>L-methionyl-[protein] + [thioredoxin]-disulfide + H2O = L-methionyl-(S)-S-oxide-[protein] + [thioredoxin]-dithiol</text>
        <dbReference type="Rhea" id="RHEA:14217"/>
        <dbReference type="Rhea" id="RHEA-COMP:10698"/>
        <dbReference type="Rhea" id="RHEA-COMP:10700"/>
        <dbReference type="Rhea" id="RHEA-COMP:12313"/>
        <dbReference type="Rhea" id="RHEA-COMP:12315"/>
        <dbReference type="ChEBI" id="CHEBI:15377"/>
        <dbReference type="ChEBI" id="CHEBI:16044"/>
        <dbReference type="ChEBI" id="CHEBI:29950"/>
        <dbReference type="ChEBI" id="CHEBI:44120"/>
        <dbReference type="ChEBI" id="CHEBI:50058"/>
        <dbReference type="EC" id="1.8.4.11"/>
    </reaction>
</comment>
<dbReference type="PANTHER" id="PTHR43774:SF1">
    <property type="entry name" value="PEPTIDE METHIONINE SULFOXIDE REDUCTASE MSRA 2"/>
    <property type="match status" value="1"/>
</dbReference>
<feature type="active site" evidence="4">
    <location>
        <position position="62"/>
    </location>
</feature>
<dbReference type="Gene3D" id="3.30.1060.10">
    <property type="entry name" value="Peptide methionine sulphoxide reductase MsrA"/>
    <property type="match status" value="1"/>
</dbReference>
<keyword evidence="5" id="KW-0732">Signal</keyword>
<keyword evidence="8" id="KW-1185">Reference proteome</keyword>
<comment type="similarity">
    <text evidence="4">Belongs to the MsrA Met sulfoxide reductase family.</text>
</comment>
<sequence>MTPMTKLLSAASGLGLLTLAACGAQQPAQAQAQTPAAQVASTAGFAPKNLAGLAQATFAGGCFWAQEEAFEEIKGVKQVVSGYAGGTVPHPSYEQVAGQQTGHTETVNIYYDPKVISYQELANIFFTASHDPTQLNRQGPDTGPEYRSAVFYRTPEEKKIIEETIARVNASKQYGSKIVTQVVPFTQFWDAEGYHQGYFRLNPDNPYITNVSAHKVEHVRQRFPQDLKAALPVL</sequence>
<feature type="domain" description="Peptide methionine sulphoxide reductase MsrA" evidence="6">
    <location>
        <begin position="55"/>
        <end position="207"/>
    </location>
</feature>
<dbReference type="EC" id="1.8.4.11" evidence="4"/>
<dbReference type="InterPro" id="IPR036509">
    <property type="entry name" value="Met_Sox_Rdtase_MsrA_sf"/>
</dbReference>
<evidence type="ECO:0000259" key="6">
    <source>
        <dbReference type="Pfam" id="PF01625"/>
    </source>
</evidence>
<proteinExistence type="inferred from homology"/>
<evidence type="ECO:0000256" key="4">
    <source>
        <dbReference type="HAMAP-Rule" id="MF_01401"/>
    </source>
</evidence>
<evidence type="ECO:0000256" key="1">
    <source>
        <dbReference type="ARBA" id="ARBA00023002"/>
    </source>
</evidence>
<comment type="catalytic activity">
    <reaction evidence="3 4">
        <text>[thioredoxin]-disulfide + L-methionine + H2O = L-methionine (S)-S-oxide + [thioredoxin]-dithiol</text>
        <dbReference type="Rhea" id="RHEA:19993"/>
        <dbReference type="Rhea" id="RHEA-COMP:10698"/>
        <dbReference type="Rhea" id="RHEA-COMP:10700"/>
        <dbReference type="ChEBI" id="CHEBI:15377"/>
        <dbReference type="ChEBI" id="CHEBI:29950"/>
        <dbReference type="ChEBI" id="CHEBI:50058"/>
        <dbReference type="ChEBI" id="CHEBI:57844"/>
        <dbReference type="ChEBI" id="CHEBI:58772"/>
        <dbReference type="EC" id="1.8.4.11"/>
    </reaction>
</comment>
<organism evidence="7 8">
    <name type="scientific">Hymenobacter ginsengisoli</name>
    <dbReference type="NCBI Taxonomy" id="1051626"/>
    <lineage>
        <taxon>Bacteria</taxon>
        <taxon>Pseudomonadati</taxon>
        <taxon>Bacteroidota</taxon>
        <taxon>Cytophagia</taxon>
        <taxon>Cytophagales</taxon>
        <taxon>Hymenobacteraceae</taxon>
        <taxon>Hymenobacter</taxon>
    </lineage>
</organism>
<evidence type="ECO:0000256" key="5">
    <source>
        <dbReference type="SAM" id="SignalP"/>
    </source>
</evidence>
<dbReference type="SUPFAM" id="SSF55068">
    <property type="entry name" value="Peptide methionine sulfoxide reductase"/>
    <property type="match status" value="1"/>
</dbReference>
<dbReference type="PANTHER" id="PTHR43774">
    <property type="entry name" value="PEPTIDE METHIONINE SULFOXIDE REDUCTASE"/>
    <property type="match status" value="1"/>
</dbReference>
<dbReference type="NCBIfam" id="TIGR00401">
    <property type="entry name" value="msrA"/>
    <property type="match status" value="1"/>
</dbReference>
<evidence type="ECO:0000256" key="3">
    <source>
        <dbReference type="ARBA" id="ARBA00048782"/>
    </source>
</evidence>
<protein>
    <recommendedName>
        <fullName evidence="4">Peptide methionine sulfoxide reductase MsrA</fullName>
        <shortName evidence="4">Protein-methionine-S-oxide reductase</shortName>
        <ecNumber evidence="4">1.8.4.11</ecNumber>
    </recommendedName>
    <alternativeName>
        <fullName evidence="4">Peptide-methionine (S)-S-oxide reductase</fullName>
        <shortName evidence="4">Peptide Met(O) reductase</shortName>
    </alternativeName>
</protein>
<feature type="signal peptide" evidence="5">
    <location>
        <begin position="1"/>
        <end position="32"/>
    </location>
</feature>
<dbReference type="HAMAP" id="MF_01401">
    <property type="entry name" value="MsrA"/>
    <property type="match status" value="1"/>
</dbReference>
<evidence type="ECO:0000256" key="2">
    <source>
        <dbReference type="ARBA" id="ARBA00047806"/>
    </source>
</evidence>
<dbReference type="PROSITE" id="PS51257">
    <property type="entry name" value="PROKAR_LIPOPROTEIN"/>
    <property type="match status" value="1"/>
</dbReference>
<dbReference type="Proteomes" id="UP001501243">
    <property type="component" value="Unassembled WGS sequence"/>
</dbReference>
<name>A0ABP8QCI8_9BACT</name>
<dbReference type="InterPro" id="IPR002569">
    <property type="entry name" value="Met_Sox_Rdtase_MsrA_dom"/>
</dbReference>
<comment type="function">
    <text evidence="4">Has an important function as a repair enzyme for proteins that have been inactivated by oxidation. Catalyzes the reversible oxidation-reduction of methionine sulfoxide in proteins to methionine.</text>
</comment>
<accession>A0ABP8QCI8</accession>